<feature type="compositionally biased region" description="Low complexity" evidence="1">
    <location>
        <begin position="8"/>
        <end position="25"/>
    </location>
</feature>
<keyword evidence="2" id="KW-1133">Transmembrane helix</keyword>
<evidence type="ECO:0000259" key="3">
    <source>
        <dbReference type="Pfam" id="PF24788"/>
    </source>
</evidence>
<dbReference type="PANTHER" id="PTHR34674:SF1">
    <property type="entry name" value="PHOSPHATIDYLCHOLINE:DIACYLGLYCEROL CHOLINEPHOSPHOTRANSFERASE 1-RELATED"/>
    <property type="match status" value="1"/>
</dbReference>
<dbReference type="GO" id="GO:0004142">
    <property type="term" value="F:diacylglycerol cholinephosphotransferase activity"/>
    <property type="evidence" value="ECO:0007669"/>
    <property type="project" value="TreeGrafter"/>
</dbReference>
<dbReference type="EnsemblPlants" id="TuG1812G0700004118.01.T01">
    <property type="protein sequence ID" value="TuG1812G0700004118.01.T01"/>
    <property type="gene ID" value="TuG1812G0700004118.01"/>
</dbReference>
<reference evidence="5" key="1">
    <citation type="journal article" date="2013" name="Nature">
        <title>Draft genome of the wheat A-genome progenitor Triticum urartu.</title>
        <authorList>
            <person name="Ling H.Q."/>
            <person name="Zhao S."/>
            <person name="Liu D."/>
            <person name="Wang J."/>
            <person name="Sun H."/>
            <person name="Zhang C."/>
            <person name="Fan H."/>
            <person name="Li D."/>
            <person name="Dong L."/>
            <person name="Tao Y."/>
            <person name="Gao C."/>
            <person name="Wu H."/>
            <person name="Li Y."/>
            <person name="Cui Y."/>
            <person name="Guo X."/>
            <person name="Zheng S."/>
            <person name="Wang B."/>
            <person name="Yu K."/>
            <person name="Liang Q."/>
            <person name="Yang W."/>
            <person name="Lou X."/>
            <person name="Chen J."/>
            <person name="Feng M."/>
            <person name="Jian J."/>
            <person name="Zhang X."/>
            <person name="Luo G."/>
            <person name="Jiang Y."/>
            <person name="Liu J."/>
            <person name="Wang Z."/>
            <person name="Sha Y."/>
            <person name="Zhang B."/>
            <person name="Wu H."/>
            <person name="Tang D."/>
            <person name="Shen Q."/>
            <person name="Xue P."/>
            <person name="Zou S."/>
            <person name="Wang X."/>
            <person name="Liu X."/>
            <person name="Wang F."/>
            <person name="Yang Y."/>
            <person name="An X."/>
            <person name="Dong Z."/>
            <person name="Zhang K."/>
            <person name="Zhang X."/>
            <person name="Luo M.C."/>
            <person name="Dvorak J."/>
            <person name="Tong Y."/>
            <person name="Wang J."/>
            <person name="Yang H."/>
            <person name="Li Z."/>
            <person name="Wang D."/>
            <person name="Zhang A."/>
            <person name="Wang J."/>
        </authorList>
    </citation>
    <scope>NUCLEOTIDE SEQUENCE</scope>
    <source>
        <strain evidence="5">cv. G1812</strain>
    </source>
</reference>
<protein>
    <recommendedName>
        <fullName evidence="3">AtPDCT1/2 transmembrane domain-containing protein</fullName>
    </recommendedName>
</protein>
<reference evidence="4" key="3">
    <citation type="submission" date="2022-06" db="UniProtKB">
        <authorList>
            <consortium name="EnsemblPlants"/>
        </authorList>
    </citation>
    <scope>IDENTIFICATION</scope>
</reference>
<feature type="domain" description="AtPDCT1/2 transmembrane" evidence="3">
    <location>
        <begin position="109"/>
        <end position="264"/>
    </location>
</feature>
<proteinExistence type="predicted"/>
<dbReference type="AlphaFoldDB" id="A0A8R7R3U9"/>
<feature type="transmembrane region" description="Helical" evidence="2">
    <location>
        <begin position="200"/>
        <end position="216"/>
    </location>
</feature>
<organism evidence="4 5">
    <name type="scientific">Triticum urartu</name>
    <name type="common">Red wild einkorn</name>
    <name type="synonym">Crithodium urartu</name>
    <dbReference type="NCBI Taxonomy" id="4572"/>
    <lineage>
        <taxon>Eukaryota</taxon>
        <taxon>Viridiplantae</taxon>
        <taxon>Streptophyta</taxon>
        <taxon>Embryophyta</taxon>
        <taxon>Tracheophyta</taxon>
        <taxon>Spermatophyta</taxon>
        <taxon>Magnoliopsida</taxon>
        <taxon>Liliopsida</taxon>
        <taxon>Poales</taxon>
        <taxon>Poaceae</taxon>
        <taxon>BOP clade</taxon>
        <taxon>Pooideae</taxon>
        <taxon>Triticodae</taxon>
        <taxon>Triticeae</taxon>
        <taxon>Triticinae</taxon>
        <taxon>Triticum</taxon>
    </lineage>
</organism>
<keyword evidence="2" id="KW-0472">Membrane</keyword>
<feature type="transmembrane region" description="Helical" evidence="2">
    <location>
        <begin position="160"/>
        <end position="180"/>
    </location>
</feature>
<dbReference type="Gramene" id="TuG1812G0700004118.01.T01">
    <property type="protein sequence ID" value="TuG1812G0700004118.01.T01"/>
    <property type="gene ID" value="TuG1812G0700004118.01"/>
</dbReference>
<reference evidence="4" key="2">
    <citation type="submission" date="2018-03" db="EMBL/GenBank/DDBJ databases">
        <title>The Triticum urartu genome reveals the dynamic nature of wheat genome evolution.</title>
        <authorList>
            <person name="Ling H."/>
            <person name="Ma B."/>
            <person name="Shi X."/>
            <person name="Liu H."/>
            <person name="Dong L."/>
            <person name="Sun H."/>
            <person name="Cao Y."/>
            <person name="Gao Q."/>
            <person name="Zheng S."/>
            <person name="Li Y."/>
            <person name="Yu Y."/>
            <person name="Du H."/>
            <person name="Qi M."/>
            <person name="Li Y."/>
            <person name="Yu H."/>
            <person name="Cui Y."/>
            <person name="Wang N."/>
            <person name="Chen C."/>
            <person name="Wu H."/>
            <person name="Zhao Y."/>
            <person name="Zhang J."/>
            <person name="Li Y."/>
            <person name="Zhou W."/>
            <person name="Zhang B."/>
            <person name="Hu W."/>
            <person name="Eijk M."/>
            <person name="Tang J."/>
            <person name="Witsenboer H."/>
            <person name="Zhao S."/>
            <person name="Li Z."/>
            <person name="Zhang A."/>
            <person name="Wang D."/>
            <person name="Liang C."/>
        </authorList>
    </citation>
    <scope>NUCLEOTIDE SEQUENCE [LARGE SCALE GENOMIC DNA]</scope>
    <source>
        <strain evidence="4">cv. G1812</strain>
    </source>
</reference>
<keyword evidence="2" id="KW-0812">Transmembrane</keyword>
<keyword evidence="5" id="KW-1185">Reference proteome</keyword>
<dbReference type="InterPro" id="IPR055311">
    <property type="entry name" value="PDCT1/2-like"/>
</dbReference>
<dbReference type="Pfam" id="PF24788">
    <property type="entry name" value="AtPDCT1_2"/>
    <property type="match status" value="1"/>
</dbReference>
<feature type="transmembrane region" description="Helical" evidence="2">
    <location>
        <begin position="132"/>
        <end position="153"/>
    </location>
</feature>
<sequence>MPPPSLTAANDRVAAAASAANGHAGPDARRRAGKGKKVHPLPADGAAMGDGAGGERLAGGRRPMDWLSPAGVAGILRRHPLPALFACGLLLFMGVEYTIPMVPAAAPPLDLGFHATAAMHAGIAARPWLNSLLAALNTVFVAMQAAYILWAVLAEQRPRAAIATLMMFTCRGLLGCSTQLPLPAEFLGSGMDFPMGNVSFFLFYSGHVAGAVIASIDMRRVGRRRLAVLYDTLNLLQFVRLLACRGHYTIDLAVGVGAGPSHDVVKRRPVNCNTTHYRANSSSVPGDPLESTCRHASLHHRAINGRGIAVDWTIQVIF</sequence>
<dbReference type="PANTHER" id="PTHR34674">
    <property type="entry name" value="PHOSPHATIDYLCHOLINE:DIACYLGLYCEROL CHOLINEPHOSPHOTRANSFERASE 1-RELATED"/>
    <property type="match status" value="1"/>
</dbReference>
<accession>A0A8R7R3U9</accession>
<evidence type="ECO:0000313" key="4">
    <source>
        <dbReference type="EnsemblPlants" id="TuG1812G0700004118.01.T01"/>
    </source>
</evidence>
<evidence type="ECO:0000256" key="2">
    <source>
        <dbReference type="SAM" id="Phobius"/>
    </source>
</evidence>
<dbReference type="InterPro" id="IPR056361">
    <property type="entry name" value="AtPDCT1_2_TM_dom"/>
</dbReference>
<evidence type="ECO:0000256" key="1">
    <source>
        <dbReference type="SAM" id="MobiDB-lite"/>
    </source>
</evidence>
<feature type="transmembrane region" description="Helical" evidence="2">
    <location>
        <begin position="81"/>
        <end position="99"/>
    </location>
</feature>
<dbReference type="Proteomes" id="UP000015106">
    <property type="component" value="Chromosome 7"/>
</dbReference>
<name>A0A8R7R3U9_TRIUA</name>
<evidence type="ECO:0000313" key="5">
    <source>
        <dbReference type="Proteomes" id="UP000015106"/>
    </source>
</evidence>
<feature type="region of interest" description="Disordered" evidence="1">
    <location>
        <begin position="1"/>
        <end position="54"/>
    </location>
</feature>